<organism evidence="1 2">
    <name type="scientific">Artomyces pyxidatus</name>
    <dbReference type="NCBI Taxonomy" id="48021"/>
    <lineage>
        <taxon>Eukaryota</taxon>
        <taxon>Fungi</taxon>
        <taxon>Dikarya</taxon>
        <taxon>Basidiomycota</taxon>
        <taxon>Agaricomycotina</taxon>
        <taxon>Agaricomycetes</taxon>
        <taxon>Russulales</taxon>
        <taxon>Auriscalpiaceae</taxon>
        <taxon>Artomyces</taxon>
    </lineage>
</organism>
<accession>A0ACB8SZN2</accession>
<dbReference type="EMBL" id="MU277213">
    <property type="protein sequence ID" value="KAI0061331.1"/>
    <property type="molecule type" value="Genomic_DNA"/>
</dbReference>
<gene>
    <name evidence="1" type="ORF">BV25DRAFT_776920</name>
</gene>
<reference evidence="1" key="1">
    <citation type="submission" date="2021-03" db="EMBL/GenBank/DDBJ databases">
        <authorList>
            <consortium name="DOE Joint Genome Institute"/>
            <person name="Ahrendt S."/>
            <person name="Looney B.P."/>
            <person name="Miyauchi S."/>
            <person name="Morin E."/>
            <person name="Drula E."/>
            <person name="Courty P.E."/>
            <person name="Chicoki N."/>
            <person name="Fauchery L."/>
            <person name="Kohler A."/>
            <person name="Kuo A."/>
            <person name="Labutti K."/>
            <person name="Pangilinan J."/>
            <person name="Lipzen A."/>
            <person name="Riley R."/>
            <person name="Andreopoulos W."/>
            <person name="He G."/>
            <person name="Johnson J."/>
            <person name="Barry K.W."/>
            <person name="Grigoriev I.V."/>
            <person name="Nagy L."/>
            <person name="Hibbett D."/>
            <person name="Henrissat B."/>
            <person name="Matheny P.B."/>
            <person name="Labbe J."/>
            <person name="Martin F."/>
        </authorList>
    </citation>
    <scope>NUCLEOTIDE SEQUENCE</scope>
    <source>
        <strain evidence="1">HHB10654</strain>
    </source>
</reference>
<proteinExistence type="predicted"/>
<keyword evidence="2" id="KW-1185">Reference proteome</keyword>
<protein>
    <submittedName>
        <fullName evidence="1">Uncharacterized protein</fullName>
    </submittedName>
</protein>
<dbReference type="Proteomes" id="UP000814140">
    <property type="component" value="Unassembled WGS sequence"/>
</dbReference>
<evidence type="ECO:0000313" key="2">
    <source>
        <dbReference type="Proteomes" id="UP000814140"/>
    </source>
</evidence>
<name>A0ACB8SZN2_9AGAM</name>
<evidence type="ECO:0000313" key="1">
    <source>
        <dbReference type="EMBL" id="KAI0061331.1"/>
    </source>
</evidence>
<reference evidence="1" key="2">
    <citation type="journal article" date="2022" name="New Phytol.">
        <title>Evolutionary transition to the ectomycorrhizal habit in the genomes of a hyperdiverse lineage of mushroom-forming fungi.</title>
        <authorList>
            <person name="Looney B."/>
            <person name="Miyauchi S."/>
            <person name="Morin E."/>
            <person name="Drula E."/>
            <person name="Courty P.E."/>
            <person name="Kohler A."/>
            <person name="Kuo A."/>
            <person name="LaButti K."/>
            <person name="Pangilinan J."/>
            <person name="Lipzen A."/>
            <person name="Riley R."/>
            <person name="Andreopoulos W."/>
            <person name="He G."/>
            <person name="Johnson J."/>
            <person name="Nolan M."/>
            <person name="Tritt A."/>
            <person name="Barry K.W."/>
            <person name="Grigoriev I.V."/>
            <person name="Nagy L.G."/>
            <person name="Hibbett D."/>
            <person name="Henrissat B."/>
            <person name="Matheny P.B."/>
            <person name="Labbe J."/>
            <person name="Martin F.M."/>
        </authorList>
    </citation>
    <scope>NUCLEOTIDE SEQUENCE</scope>
    <source>
        <strain evidence="1">HHB10654</strain>
    </source>
</reference>
<sequence length="125" mass="13384">MCAMLTESDTTHLPAAACLAPRGWPWHPRISPGTLEALRATHDGSSDSAFQNGHRARYARQTAGASAVPWNQVLRRVRSLILIAFATFSHLLCAGTGFARHLSAVGAAGAGRCTRLRNAARRPLV</sequence>
<comment type="caution">
    <text evidence="1">The sequence shown here is derived from an EMBL/GenBank/DDBJ whole genome shotgun (WGS) entry which is preliminary data.</text>
</comment>